<proteinExistence type="predicted"/>
<evidence type="ECO:0000313" key="1">
    <source>
        <dbReference type="EMBL" id="SFS75287.1"/>
    </source>
</evidence>
<keyword evidence="2" id="KW-1185">Reference proteome</keyword>
<evidence type="ECO:0000313" key="2">
    <source>
        <dbReference type="Proteomes" id="UP000199199"/>
    </source>
</evidence>
<name>A0A1I6SEB5_9EURY</name>
<accession>A0A1I6SEB5</accession>
<gene>
    <name evidence="1" type="ORF">SAMN04488556_2606</name>
</gene>
<sequence length="57" mass="6298">MAQEANCPHCSEDVSVDIDWTVLRTRKKPPSVTSDFSKSAVCSECGEKFACKVDTPY</sequence>
<reference evidence="2" key="1">
    <citation type="submission" date="2016-10" db="EMBL/GenBank/DDBJ databases">
        <authorList>
            <person name="Varghese N."/>
            <person name="Submissions S."/>
        </authorList>
    </citation>
    <scope>NUCLEOTIDE SEQUENCE [LARGE SCALE GENOMIC DNA]</scope>
    <source>
        <strain evidence="2">DSM 22427</strain>
    </source>
</reference>
<dbReference type="EMBL" id="FOZS01000002">
    <property type="protein sequence ID" value="SFS75287.1"/>
    <property type="molecule type" value="Genomic_DNA"/>
</dbReference>
<dbReference type="AlphaFoldDB" id="A0A1I6SEB5"/>
<protein>
    <submittedName>
        <fullName evidence="1">Uncharacterized protein</fullName>
    </submittedName>
</protein>
<organism evidence="1 2">
    <name type="scientific">Halostagnicola kamekurae</name>
    <dbReference type="NCBI Taxonomy" id="619731"/>
    <lineage>
        <taxon>Archaea</taxon>
        <taxon>Methanobacteriati</taxon>
        <taxon>Methanobacteriota</taxon>
        <taxon>Stenosarchaea group</taxon>
        <taxon>Halobacteria</taxon>
        <taxon>Halobacteriales</taxon>
        <taxon>Natrialbaceae</taxon>
        <taxon>Halostagnicola</taxon>
    </lineage>
</organism>
<dbReference type="Proteomes" id="UP000199199">
    <property type="component" value="Unassembled WGS sequence"/>
</dbReference>